<dbReference type="SUPFAM" id="SSF50729">
    <property type="entry name" value="PH domain-like"/>
    <property type="match status" value="1"/>
</dbReference>
<dbReference type="SMART" id="SM00228">
    <property type="entry name" value="PDZ"/>
    <property type="match status" value="1"/>
</dbReference>
<dbReference type="InterPro" id="IPR001478">
    <property type="entry name" value="PDZ"/>
</dbReference>
<protein>
    <submittedName>
        <fullName evidence="4">Rho guanine nucleotide exchange factor, putative</fullName>
    </submittedName>
</protein>
<feature type="region of interest" description="Disordered" evidence="1">
    <location>
        <begin position="902"/>
        <end position="990"/>
    </location>
</feature>
<dbReference type="SMART" id="SM00325">
    <property type="entry name" value="RhoGEF"/>
    <property type="match status" value="2"/>
</dbReference>
<dbReference type="PROSITE" id="PS50106">
    <property type="entry name" value="PDZ"/>
    <property type="match status" value="1"/>
</dbReference>
<dbReference type="PROSITE" id="PS50010">
    <property type="entry name" value="DH_2"/>
    <property type="match status" value="2"/>
</dbReference>
<dbReference type="CDD" id="cd00136">
    <property type="entry name" value="PDZ_canonical"/>
    <property type="match status" value="1"/>
</dbReference>
<feature type="compositionally biased region" description="Basic and acidic residues" evidence="1">
    <location>
        <begin position="651"/>
        <end position="669"/>
    </location>
</feature>
<dbReference type="OrthoDB" id="207120at2759"/>
<feature type="compositionally biased region" description="Low complexity" evidence="1">
    <location>
        <begin position="947"/>
        <end position="966"/>
    </location>
</feature>
<dbReference type="InterPro" id="IPR051092">
    <property type="entry name" value="FYVE_RhoGEF_PH"/>
</dbReference>
<dbReference type="GO" id="GO:0005085">
    <property type="term" value="F:guanyl-nucleotide exchange factor activity"/>
    <property type="evidence" value="ECO:0007669"/>
    <property type="project" value="InterPro"/>
</dbReference>
<dbReference type="CDD" id="cd00160">
    <property type="entry name" value="RhoGEF"/>
    <property type="match status" value="2"/>
</dbReference>
<comment type="caution">
    <text evidence="4">The sequence shown here is derived from an EMBL/GenBank/DDBJ whole genome shotgun (WGS) entry which is preliminary data.</text>
</comment>
<dbReference type="GO" id="GO:0005737">
    <property type="term" value="C:cytoplasm"/>
    <property type="evidence" value="ECO:0007669"/>
    <property type="project" value="TreeGrafter"/>
</dbReference>
<feature type="compositionally biased region" description="Polar residues" evidence="1">
    <location>
        <begin position="971"/>
        <end position="982"/>
    </location>
</feature>
<dbReference type="PANTHER" id="PTHR12673:SF159">
    <property type="entry name" value="LD03170P"/>
    <property type="match status" value="1"/>
</dbReference>
<feature type="domain" description="DH" evidence="2">
    <location>
        <begin position="244"/>
        <end position="456"/>
    </location>
</feature>
<dbReference type="SUPFAM" id="SSF48065">
    <property type="entry name" value="DBL homology domain (DH-domain)"/>
    <property type="match status" value="2"/>
</dbReference>
<gene>
    <name evidence="4" type="ORF">FCC1311_011492</name>
</gene>
<proteinExistence type="predicted"/>
<evidence type="ECO:0000259" key="3">
    <source>
        <dbReference type="PROSITE" id="PS50106"/>
    </source>
</evidence>
<keyword evidence="5" id="KW-1185">Reference proteome</keyword>
<name>A0A2R5G1R4_9STRA</name>
<dbReference type="EMBL" id="BEYU01000009">
    <property type="protein sequence ID" value="GBG24932.1"/>
    <property type="molecule type" value="Genomic_DNA"/>
</dbReference>
<evidence type="ECO:0000259" key="2">
    <source>
        <dbReference type="PROSITE" id="PS50010"/>
    </source>
</evidence>
<dbReference type="SUPFAM" id="SSF50156">
    <property type="entry name" value="PDZ domain-like"/>
    <property type="match status" value="1"/>
</dbReference>
<dbReference type="InterPro" id="IPR000219">
    <property type="entry name" value="DH_dom"/>
</dbReference>
<feature type="region of interest" description="Disordered" evidence="1">
    <location>
        <begin position="764"/>
        <end position="785"/>
    </location>
</feature>
<feature type="compositionally biased region" description="Low complexity" evidence="1">
    <location>
        <begin position="1411"/>
        <end position="1431"/>
    </location>
</feature>
<evidence type="ECO:0000313" key="4">
    <source>
        <dbReference type="EMBL" id="GBG24932.1"/>
    </source>
</evidence>
<dbReference type="InParanoid" id="A0A2R5G1R4"/>
<feature type="compositionally biased region" description="Polar residues" evidence="1">
    <location>
        <begin position="935"/>
        <end position="946"/>
    </location>
</feature>
<feature type="region of interest" description="Disordered" evidence="1">
    <location>
        <begin position="1410"/>
        <end position="1484"/>
    </location>
</feature>
<evidence type="ECO:0000313" key="5">
    <source>
        <dbReference type="Proteomes" id="UP000241890"/>
    </source>
</evidence>
<feature type="region of interest" description="Disordered" evidence="1">
    <location>
        <begin position="650"/>
        <end position="689"/>
    </location>
</feature>
<dbReference type="InterPro" id="IPR035899">
    <property type="entry name" value="DBL_dom_sf"/>
</dbReference>
<feature type="compositionally biased region" description="Low complexity" evidence="1">
    <location>
        <begin position="915"/>
        <end position="926"/>
    </location>
</feature>
<dbReference type="PANTHER" id="PTHR12673">
    <property type="entry name" value="FACIOGENITAL DYSPLASIA PROTEIN"/>
    <property type="match status" value="1"/>
</dbReference>
<feature type="region of interest" description="Disordered" evidence="1">
    <location>
        <begin position="131"/>
        <end position="160"/>
    </location>
</feature>
<evidence type="ECO:0000256" key="1">
    <source>
        <dbReference type="SAM" id="MobiDB-lite"/>
    </source>
</evidence>
<dbReference type="Gene3D" id="1.20.900.10">
    <property type="entry name" value="Dbl homology (DH) domain"/>
    <property type="match status" value="2"/>
</dbReference>
<accession>A0A2R5G1R4</accession>
<feature type="domain" description="DH" evidence="2">
    <location>
        <begin position="1047"/>
        <end position="1246"/>
    </location>
</feature>
<dbReference type="Gene3D" id="2.30.42.10">
    <property type="match status" value="1"/>
</dbReference>
<dbReference type="InterPro" id="IPR036034">
    <property type="entry name" value="PDZ_sf"/>
</dbReference>
<dbReference type="Pfam" id="PF00621">
    <property type="entry name" value="RhoGEF"/>
    <property type="match status" value="2"/>
</dbReference>
<feature type="compositionally biased region" description="Low complexity" evidence="1">
    <location>
        <begin position="726"/>
        <end position="737"/>
    </location>
</feature>
<feature type="compositionally biased region" description="Polar residues" evidence="1">
    <location>
        <begin position="1473"/>
        <end position="1484"/>
    </location>
</feature>
<dbReference type="Proteomes" id="UP000241890">
    <property type="component" value="Unassembled WGS sequence"/>
</dbReference>
<dbReference type="InterPro" id="IPR011993">
    <property type="entry name" value="PH-like_dom_sf"/>
</dbReference>
<feature type="domain" description="PDZ" evidence="3">
    <location>
        <begin position="812"/>
        <end position="895"/>
    </location>
</feature>
<feature type="region of interest" description="Disordered" evidence="1">
    <location>
        <begin position="726"/>
        <end position="745"/>
    </location>
</feature>
<organism evidence="4 5">
    <name type="scientific">Hondaea fermentalgiana</name>
    <dbReference type="NCBI Taxonomy" id="2315210"/>
    <lineage>
        <taxon>Eukaryota</taxon>
        <taxon>Sar</taxon>
        <taxon>Stramenopiles</taxon>
        <taxon>Bigyra</taxon>
        <taxon>Labyrinthulomycetes</taxon>
        <taxon>Thraustochytrida</taxon>
        <taxon>Thraustochytriidae</taxon>
        <taxon>Hondaea</taxon>
    </lineage>
</organism>
<dbReference type="Gene3D" id="2.30.29.30">
    <property type="entry name" value="Pleckstrin-homology domain (PH domain)/Phosphotyrosine-binding domain (PTB)"/>
    <property type="match status" value="2"/>
</dbReference>
<reference evidence="4 5" key="1">
    <citation type="submission" date="2017-12" db="EMBL/GenBank/DDBJ databases">
        <title>Sequencing, de novo assembly and annotation of complete genome of a new Thraustochytrid species, strain FCC1311.</title>
        <authorList>
            <person name="Sedici K."/>
            <person name="Godart F."/>
            <person name="Aiese Cigliano R."/>
            <person name="Sanseverino W."/>
            <person name="Barakat M."/>
            <person name="Ortet P."/>
            <person name="Marechal E."/>
            <person name="Cagnac O."/>
            <person name="Amato A."/>
        </authorList>
    </citation>
    <scope>NUCLEOTIDE SEQUENCE [LARGE SCALE GENOMIC DNA]</scope>
</reference>
<sequence>MSRKDLCDPELVEWARCLRCPSADLAKPGRRLLMETAELTNRKKNDVHLLVCSDVLLLSQLRKKSTFSRRKPELVWIETGTLHIDLDPAKREVTLNPDTQGAVQLICPDDALYAKLGEVLQKLTLTKAGDRSQSSRSIIDPDAARPRAGTNDTGVDEDGVVVESKCAGKRQPSNSSMSTASITDGLARTSLNSTSVSAKAPAQDEETALIKTTAVFERMIMWAGAGNSAAAKTASSKQSKDQVQSIKVFRELLDTELTYVQDIRKLVTEYIKPLREEAVKNDGSGERLISHEDLALIFNNVENILEVNAELLQSLQTGLLRVSRNGDIPSLCEVAGVFAKEFVRVVPFFKMYWVYCHQYSAALERLTSLREANRELGHFLQRREARKKNAQASLQHLLIKPVQRICKYPLLFRELLNHMKKIAAMREEDTDFHQHVKELCHAEKVVQDIADMVNTRVSEAENQDQVMKVYVELGGESGCPGLLTPSRRFVRTEDVLMREAPYSENKRARHRMYIFNDLVIFARVQTTGTLGKVGTLGRKSGMMGSLTTKGKSNLRVVHSFGLDECRGVKKLNVVDEDGRSAFELRRVSRVERMSKTNSLTPQTASAISAQAQSQAQSQTMRLSTQIQRFEIWCDAESTAEGLMTTLTAAHSKFEESNETRETAKPDRGKARAWASRAKPRGWRQSIDGGSLTREAIAQASSVVAAEGGPAALAKIASSEETPEAVAGASAAASSSEGEGSHLPAAAAANSTSAAAVAVASAATVGAEESPAPIRRMHSRQLSSEQQKLSLEMMKSRYEVAPRLRPEETRGGTVNLDVEFPDGPLGIALENSKQPKGVLVACVAGLSVAERGGIALGDRVTAVGGNAVPIEATWDQVVDIIKSLPRPLVISFERTAETVAAAEAKKAKSTKRTRKSSSGSVISTSTRAGGDDEISSAGSPSPNAQRRVSSSSSTNGSVAGGNSSAGARTGESDSQGAPRTGQRQWAAKLDRRKASMGTTRLLSLKELEACYNAAVAATEEDEIDSVFGKLDKTAASESDEKKRRAMSKTVSVLREMYVTEKGYVCDLRKIIGEYMLPLRQTRPPLESDDEQAIFLNVEGILKINAELLKNLQAGVTKLAGEENLPLEKVVAVFTHELQVILPFLKIYSTYCHRYAGALARLVSCRQSNKQLDAVVKQREARPENQHHSLQSLLIKPVQRICKYPLLVRSLQEAVGALPNATIDASAREELDRAAKAVEAIAAQVNKKVSDAENIDRVLQIYKQLGGATGCPEPLVEPHRRFVSEDEVQALTAPFHEGKAQTLTLFLFNDLLLLAELKKRNSGTGEPSYKLQHTVDLRNCDAKALPAADDVAFQITQVTRNVCKQNTAGSISNKVSTCIAKFRIGCSSKEMRDRLLGAVAKEIDALVDVDTASGSMSSSSSSKSSSLRSSSRADSLRRGTAGGGATPGTANKRSWNATRATGGKLSLDEMKNRYNRNATATASAAP</sequence>